<name>A0A9P6ANH9_9AGAM</name>
<evidence type="ECO:0000313" key="2">
    <source>
        <dbReference type="Proteomes" id="UP000886523"/>
    </source>
</evidence>
<feature type="non-terminal residue" evidence="1">
    <location>
        <position position="58"/>
    </location>
</feature>
<gene>
    <name evidence="1" type="ORF">BS47DRAFT_1260811</name>
</gene>
<dbReference type="AlphaFoldDB" id="A0A9P6ANH9"/>
<reference evidence="1" key="1">
    <citation type="journal article" date="2020" name="Nat. Commun.">
        <title>Large-scale genome sequencing of mycorrhizal fungi provides insights into the early evolution of symbiotic traits.</title>
        <authorList>
            <person name="Miyauchi S."/>
            <person name="Kiss E."/>
            <person name="Kuo A."/>
            <person name="Drula E."/>
            <person name="Kohler A."/>
            <person name="Sanchez-Garcia M."/>
            <person name="Morin E."/>
            <person name="Andreopoulos B."/>
            <person name="Barry K.W."/>
            <person name="Bonito G."/>
            <person name="Buee M."/>
            <person name="Carver A."/>
            <person name="Chen C."/>
            <person name="Cichocki N."/>
            <person name="Clum A."/>
            <person name="Culley D."/>
            <person name="Crous P.W."/>
            <person name="Fauchery L."/>
            <person name="Girlanda M."/>
            <person name="Hayes R.D."/>
            <person name="Keri Z."/>
            <person name="LaButti K."/>
            <person name="Lipzen A."/>
            <person name="Lombard V."/>
            <person name="Magnuson J."/>
            <person name="Maillard F."/>
            <person name="Murat C."/>
            <person name="Nolan M."/>
            <person name="Ohm R.A."/>
            <person name="Pangilinan J."/>
            <person name="Pereira M.F."/>
            <person name="Perotto S."/>
            <person name="Peter M."/>
            <person name="Pfister S."/>
            <person name="Riley R."/>
            <person name="Sitrit Y."/>
            <person name="Stielow J.B."/>
            <person name="Szollosi G."/>
            <person name="Zifcakova L."/>
            <person name="Stursova M."/>
            <person name="Spatafora J.W."/>
            <person name="Tedersoo L."/>
            <person name="Vaario L.M."/>
            <person name="Yamada A."/>
            <person name="Yan M."/>
            <person name="Wang P."/>
            <person name="Xu J."/>
            <person name="Bruns T."/>
            <person name="Baldrian P."/>
            <person name="Vilgalys R."/>
            <person name="Dunand C."/>
            <person name="Henrissat B."/>
            <person name="Grigoriev I.V."/>
            <person name="Hibbett D."/>
            <person name="Nagy L.G."/>
            <person name="Martin F.M."/>
        </authorList>
    </citation>
    <scope>NUCLEOTIDE SEQUENCE</scope>
    <source>
        <strain evidence="1">UP504</strain>
    </source>
</reference>
<sequence>SLPRGGCSIIAQLRSGHIALRDYLERFGHADSPLCLRCALRETPEHYLVFCARFMRER</sequence>
<feature type="non-terminal residue" evidence="1">
    <location>
        <position position="1"/>
    </location>
</feature>
<protein>
    <submittedName>
        <fullName evidence="1">Uncharacterized protein</fullName>
    </submittedName>
</protein>
<dbReference type="OrthoDB" id="3267074at2759"/>
<keyword evidence="2" id="KW-1185">Reference proteome</keyword>
<dbReference type="EMBL" id="MU129045">
    <property type="protein sequence ID" value="KAF9509038.1"/>
    <property type="molecule type" value="Genomic_DNA"/>
</dbReference>
<accession>A0A9P6ANH9</accession>
<proteinExistence type="predicted"/>
<organism evidence="1 2">
    <name type="scientific">Hydnum rufescens UP504</name>
    <dbReference type="NCBI Taxonomy" id="1448309"/>
    <lineage>
        <taxon>Eukaryota</taxon>
        <taxon>Fungi</taxon>
        <taxon>Dikarya</taxon>
        <taxon>Basidiomycota</taxon>
        <taxon>Agaricomycotina</taxon>
        <taxon>Agaricomycetes</taxon>
        <taxon>Cantharellales</taxon>
        <taxon>Hydnaceae</taxon>
        <taxon>Hydnum</taxon>
    </lineage>
</organism>
<comment type="caution">
    <text evidence="1">The sequence shown here is derived from an EMBL/GenBank/DDBJ whole genome shotgun (WGS) entry which is preliminary data.</text>
</comment>
<dbReference type="Proteomes" id="UP000886523">
    <property type="component" value="Unassembled WGS sequence"/>
</dbReference>
<evidence type="ECO:0000313" key="1">
    <source>
        <dbReference type="EMBL" id="KAF9509038.1"/>
    </source>
</evidence>